<dbReference type="InterPro" id="IPR014071">
    <property type="entry name" value="Cu_transp_CopY/TcrY"/>
</dbReference>
<evidence type="ECO:0000313" key="5">
    <source>
        <dbReference type="EMBL" id="QIL46510.1"/>
    </source>
</evidence>
<keyword evidence="6" id="KW-1185">Reference proteome</keyword>
<dbReference type="InterPro" id="IPR036388">
    <property type="entry name" value="WH-like_DNA-bd_sf"/>
</dbReference>
<dbReference type="NCBIfam" id="TIGR02698">
    <property type="entry name" value="CopY_TcrY"/>
    <property type="match status" value="1"/>
</dbReference>
<dbReference type="InterPro" id="IPR036390">
    <property type="entry name" value="WH_DNA-bd_sf"/>
</dbReference>
<dbReference type="KEGG" id="vah:G7081_05200"/>
<comment type="similarity">
    <text evidence="1">Belongs to the BlaI transcriptional regulatory family.</text>
</comment>
<dbReference type="EMBL" id="CP049886">
    <property type="protein sequence ID" value="QIL46510.1"/>
    <property type="molecule type" value="Genomic_DNA"/>
</dbReference>
<reference evidence="5 6" key="1">
    <citation type="submission" date="2020-03" db="EMBL/GenBank/DDBJ databases">
        <title>Vagococcus sp. nov., isolated from beetles.</title>
        <authorList>
            <person name="Hyun D.-W."/>
            <person name="Bae J.-W."/>
        </authorList>
    </citation>
    <scope>NUCLEOTIDE SEQUENCE [LARGE SCALE GENOMIC DNA]</scope>
    <source>
        <strain evidence="5 6">HDW17A</strain>
    </source>
</reference>
<dbReference type="RefSeq" id="WP_166007899.1">
    <property type="nucleotide sequence ID" value="NZ_CP049886.1"/>
</dbReference>
<dbReference type="GO" id="GO:0003677">
    <property type="term" value="F:DNA binding"/>
    <property type="evidence" value="ECO:0007669"/>
    <property type="project" value="UniProtKB-KW"/>
</dbReference>
<dbReference type="GO" id="GO:0045892">
    <property type="term" value="P:negative regulation of DNA-templated transcription"/>
    <property type="evidence" value="ECO:0007669"/>
    <property type="project" value="InterPro"/>
</dbReference>
<evidence type="ECO:0000256" key="2">
    <source>
        <dbReference type="ARBA" id="ARBA00023015"/>
    </source>
</evidence>
<dbReference type="SUPFAM" id="SSF46785">
    <property type="entry name" value="Winged helix' DNA-binding domain"/>
    <property type="match status" value="1"/>
</dbReference>
<dbReference type="Gene3D" id="1.10.10.10">
    <property type="entry name" value="Winged helix-like DNA-binding domain superfamily/Winged helix DNA-binding domain"/>
    <property type="match status" value="1"/>
</dbReference>
<name>A0A6G8ANG2_9ENTE</name>
<sequence>MSLNKISEAEWQVMRVVWAKGETTSPEIIASLSETMNWKPATIKTLIGRLVKKDMLGTKADGNKYIYRPLVTEEATLKSATADLFSRVCAKKMGNSIIDIINEAELTQEDVQKIQQALGNKKTVSEVTCNCIPGQCECQEHQTN</sequence>
<keyword evidence="4" id="KW-0804">Transcription</keyword>
<protein>
    <submittedName>
        <fullName evidence="5">CopY/TcrY family copper transport repressor</fullName>
    </submittedName>
</protein>
<organism evidence="5 6">
    <name type="scientific">Vagococcus coleopterorum</name>
    <dbReference type="NCBI Taxonomy" id="2714946"/>
    <lineage>
        <taxon>Bacteria</taxon>
        <taxon>Bacillati</taxon>
        <taxon>Bacillota</taxon>
        <taxon>Bacilli</taxon>
        <taxon>Lactobacillales</taxon>
        <taxon>Enterococcaceae</taxon>
        <taxon>Vagococcus</taxon>
    </lineage>
</organism>
<dbReference type="InterPro" id="IPR005650">
    <property type="entry name" value="BlaI_family"/>
</dbReference>
<accession>A0A6G8ANG2</accession>
<evidence type="ECO:0000256" key="4">
    <source>
        <dbReference type="ARBA" id="ARBA00023163"/>
    </source>
</evidence>
<keyword evidence="3" id="KW-0238">DNA-binding</keyword>
<dbReference type="AlphaFoldDB" id="A0A6G8ANG2"/>
<dbReference type="Pfam" id="PF03965">
    <property type="entry name" value="Penicillinase_R"/>
    <property type="match status" value="1"/>
</dbReference>
<evidence type="ECO:0000256" key="3">
    <source>
        <dbReference type="ARBA" id="ARBA00023125"/>
    </source>
</evidence>
<gene>
    <name evidence="5" type="ORF">G7081_05200</name>
</gene>
<proteinExistence type="inferred from homology"/>
<dbReference type="PIRSF" id="PIRSF019455">
    <property type="entry name" value="CopR_AtkY"/>
    <property type="match status" value="1"/>
</dbReference>
<evidence type="ECO:0000256" key="1">
    <source>
        <dbReference type="ARBA" id="ARBA00011046"/>
    </source>
</evidence>
<evidence type="ECO:0000313" key="6">
    <source>
        <dbReference type="Proteomes" id="UP000500890"/>
    </source>
</evidence>
<dbReference type="Proteomes" id="UP000500890">
    <property type="component" value="Chromosome"/>
</dbReference>
<keyword evidence="2" id="KW-0805">Transcription regulation</keyword>